<proteinExistence type="predicted"/>
<reference evidence="1" key="2">
    <citation type="journal article" date="2021" name="PeerJ">
        <title>Extensive microbial diversity within the chicken gut microbiome revealed by metagenomics and culture.</title>
        <authorList>
            <person name="Gilroy R."/>
            <person name="Ravi A."/>
            <person name="Getino M."/>
            <person name="Pursley I."/>
            <person name="Horton D.L."/>
            <person name="Alikhan N.F."/>
            <person name="Baker D."/>
            <person name="Gharbi K."/>
            <person name="Hall N."/>
            <person name="Watson M."/>
            <person name="Adriaenssens E.M."/>
            <person name="Foster-Nyarko E."/>
            <person name="Jarju S."/>
            <person name="Secka A."/>
            <person name="Antonio M."/>
            <person name="Oren A."/>
            <person name="Chaudhuri R.R."/>
            <person name="La Ragione R."/>
            <person name="Hildebrand F."/>
            <person name="Pallen M.J."/>
        </authorList>
    </citation>
    <scope>NUCLEOTIDE SEQUENCE</scope>
    <source>
        <strain evidence="1">CHK187-14744</strain>
    </source>
</reference>
<gene>
    <name evidence="1" type="ORF">IAB63_06965</name>
</gene>
<accession>A0A9D1KXY0</accession>
<dbReference type="AlphaFoldDB" id="A0A9D1KXY0"/>
<evidence type="ECO:0000313" key="2">
    <source>
        <dbReference type="Proteomes" id="UP000824164"/>
    </source>
</evidence>
<dbReference type="Pfam" id="PF18988">
    <property type="entry name" value="DUF5721"/>
    <property type="match status" value="1"/>
</dbReference>
<reference evidence="1" key="1">
    <citation type="submission" date="2020-10" db="EMBL/GenBank/DDBJ databases">
        <authorList>
            <person name="Gilroy R."/>
        </authorList>
    </citation>
    <scope>NUCLEOTIDE SEQUENCE</scope>
    <source>
        <strain evidence="1">CHK187-14744</strain>
    </source>
</reference>
<name>A0A9D1KXY0_9FIRM</name>
<protein>
    <submittedName>
        <fullName evidence="1">Uncharacterized protein</fullName>
    </submittedName>
</protein>
<evidence type="ECO:0000313" key="1">
    <source>
        <dbReference type="EMBL" id="HIU02975.1"/>
    </source>
</evidence>
<organism evidence="1 2">
    <name type="scientific">Candidatus Onthocola gallistercoris</name>
    <dbReference type="NCBI Taxonomy" id="2840876"/>
    <lineage>
        <taxon>Bacteria</taxon>
        <taxon>Bacillati</taxon>
        <taxon>Bacillota</taxon>
        <taxon>Bacilli</taxon>
        <taxon>Candidatus Onthocola</taxon>
    </lineage>
</organism>
<sequence length="165" mass="19679">MTALEIQDIKLMMSGMLSGKLFDKFYLRDGEIQTFAQFTMGGCLNRPYFDDDEWEQLEGREYPLWAEVRPFAYQLIRGKKLPVQFHFVFQLSRENTRWFLEHHHLNTAGNPVGGLFMNINYDHQRLICTSGISYQMFTMDKTAERCWDETVEQFFRQNHIAFQQL</sequence>
<dbReference type="Proteomes" id="UP000824164">
    <property type="component" value="Unassembled WGS sequence"/>
</dbReference>
<dbReference type="EMBL" id="DVLT01000044">
    <property type="protein sequence ID" value="HIU02975.1"/>
    <property type="molecule type" value="Genomic_DNA"/>
</dbReference>
<dbReference type="InterPro" id="IPR043779">
    <property type="entry name" value="DUF5721"/>
</dbReference>
<comment type="caution">
    <text evidence="1">The sequence shown here is derived from an EMBL/GenBank/DDBJ whole genome shotgun (WGS) entry which is preliminary data.</text>
</comment>